<reference evidence="5" key="1">
    <citation type="submission" date="2016-10" db="EMBL/GenBank/DDBJ databases">
        <authorList>
            <person name="Varghese N."/>
            <person name="Submissions S."/>
        </authorList>
    </citation>
    <scope>NUCLEOTIDE SEQUENCE [LARGE SCALE GENOMIC DNA]</scope>
    <source>
        <strain evidence="5">DSM 19110</strain>
    </source>
</reference>
<dbReference type="Gene3D" id="1.50.10.140">
    <property type="match status" value="1"/>
</dbReference>
<gene>
    <name evidence="4" type="ORF">SAMN05421820_105448</name>
</gene>
<feature type="domain" description="SbsA Ig-like" evidence="3">
    <location>
        <begin position="82"/>
        <end position="163"/>
    </location>
</feature>
<protein>
    <recommendedName>
        <fullName evidence="6">Glycoamylase-like domain-containing protein</fullName>
    </recommendedName>
</protein>
<evidence type="ECO:0000259" key="2">
    <source>
        <dbReference type="Pfam" id="PF10091"/>
    </source>
</evidence>
<sequence length="578" mass="64422">MSQSVAGVIWQRFTKSPIPFDMTLRHYLYSCALLLLLSCAKKDTPIPVEPIKPPAGSFTFTALKVNELFSGYSYYGLNASPVFKISFSGPVDKISVASAILMKDKDGNAVKTEITYENNDQTLIIKPLSPLKSISKYFLDIQTNLKAGTGANLNSAITVNFTTQVDPADKFPLISDDELLTLAQKQTFKYFWDFAHPNSGLSRERNTSGNLVTSGGSGFGIMALITGVHRSFISRSEGLGRMQKIVAFLKDKAQRFHGAYPHWLDGNTGTVIPFSPKDNGADLVETSFLMQGMLSARQFFNNPDPIETQLRKDISTIYNEVEWDWFRKNNSNTLYWHWSPTLGWDMNMPIRGWNEALITYVLAASSTTHGIPRNVYDNGWANNGSMKNGGNFYNVQLPLGPVNGGPLFFSHYSFLGINPIGLKDTYADYEAQTKAHSLIQYNYAKANPKNFYGYGESCWGLTASDDINGYLAHEPNNDNGVISPTAALSSFPYTPVESMQALKYFYYKLGDKIWSDYGFTDAFSLHDAWFASSTLAIDQGPIIIMIENHRSKLLWNLFMSAPEVKSGMQKLGFTSPNL</sequence>
<evidence type="ECO:0008006" key="6">
    <source>
        <dbReference type="Google" id="ProtNLM"/>
    </source>
</evidence>
<feature type="domain" description="Glycoamylase-like" evidence="2">
    <location>
        <begin position="349"/>
        <end position="561"/>
    </location>
</feature>
<keyword evidence="1" id="KW-0732">Signal</keyword>
<accession>A0A1G9XDH8</accession>
<dbReference type="Pfam" id="PF10091">
    <property type="entry name" value="Glycoamylase"/>
    <property type="match status" value="1"/>
</dbReference>
<dbReference type="RefSeq" id="WP_245723872.1">
    <property type="nucleotide sequence ID" value="NZ_FNGY01000005.1"/>
</dbReference>
<evidence type="ECO:0000256" key="1">
    <source>
        <dbReference type="ARBA" id="ARBA00022729"/>
    </source>
</evidence>
<dbReference type="InterPro" id="IPR032812">
    <property type="entry name" value="SbsA_Ig"/>
</dbReference>
<proteinExistence type="predicted"/>
<evidence type="ECO:0000259" key="3">
    <source>
        <dbReference type="Pfam" id="PF13205"/>
    </source>
</evidence>
<dbReference type="InterPro" id="IPR019282">
    <property type="entry name" value="Glycoamylase-like_cons_dom"/>
</dbReference>
<dbReference type="Proteomes" id="UP000183200">
    <property type="component" value="Unassembled WGS sequence"/>
</dbReference>
<name>A0A1G9XDH8_9SPHI</name>
<evidence type="ECO:0000313" key="4">
    <source>
        <dbReference type="EMBL" id="SDM94591.1"/>
    </source>
</evidence>
<evidence type="ECO:0000313" key="5">
    <source>
        <dbReference type="Proteomes" id="UP000183200"/>
    </source>
</evidence>
<organism evidence="4 5">
    <name type="scientific">Pedobacter steynii</name>
    <dbReference type="NCBI Taxonomy" id="430522"/>
    <lineage>
        <taxon>Bacteria</taxon>
        <taxon>Pseudomonadati</taxon>
        <taxon>Bacteroidota</taxon>
        <taxon>Sphingobacteriia</taxon>
        <taxon>Sphingobacteriales</taxon>
        <taxon>Sphingobacteriaceae</taxon>
        <taxon>Pedobacter</taxon>
    </lineage>
</organism>
<dbReference type="EMBL" id="FNGY01000005">
    <property type="protein sequence ID" value="SDM94591.1"/>
    <property type="molecule type" value="Genomic_DNA"/>
</dbReference>
<keyword evidence="5" id="KW-1185">Reference proteome</keyword>
<dbReference type="AlphaFoldDB" id="A0A1G9XDH8"/>
<dbReference type="Pfam" id="PF13205">
    <property type="entry name" value="Big_5"/>
    <property type="match status" value="1"/>
</dbReference>